<dbReference type="InterPro" id="IPR005110">
    <property type="entry name" value="MoeA_linker/N"/>
</dbReference>
<dbReference type="KEGG" id="lfc:LFE_0472"/>
<dbReference type="GO" id="GO:0046872">
    <property type="term" value="F:metal ion binding"/>
    <property type="evidence" value="ECO:0007669"/>
    <property type="project" value="UniProtKB-UniRule"/>
</dbReference>
<name>I0ILP1_LEPFC</name>
<gene>
    <name evidence="8" type="ordered locus">LFE_0472</name>
</gene>
<evidence type="ECO:0000256" key="3">
    <source>
        <dbReference type="ARBA" id="ARBA00010763"/>
    </source>
</evidence>
<dbReference type="SMART" id="SM00852">
    <property type="entry name" value="MoCF_biosynth"/>
    <property type="match status" value="1"/>
</dbReference>
<reference evidence="8 9" key="1">
    <citation type="journal article" date="2012" name="J. Bacteriol.">
        <title>Complete Genome Sequence of Leptospirillum ferrooxidans Strain C2-3, Isolated from a Fresh Volcanic Ash Deposit on the Island of Miyake, Japan.</title>
        <authorList>
            <person name="Fujimura R."/>
            <person name="Sato Y."/>
            <person name="Nishizawa T."/>
            <person name="Oshima K."/>
            <person name="Kim S.-W."/>
            <person name="Hattori M."/>
            <person name="Kamijo T."/>
            <person name="Ohta H."/>
        </authorList>
    </citation>
    <scope>NUCLEOTIDE SEQUENCE [LARGE SCALE GENOMIC DNA]</scope>
    <source>
        <strain evidence="8 9">C2-3</strain>
    </source>
</reference>
<dbReference type="Gene3D" id="2.40.340.10">
    <property type="entry name" value="MoeA, C-terminal, domain IV"/>
    <property type="match status" value="1"/>
</dbReference>
<dbReference type="AlphaFoldDB" id="I0ILP1"/>
<keyword evidence="6" id="KW-0460">Magnesium</keyword>
<dbReference type="GO" id="GO:0061599">
    <property type="term" value="F:molybdopterin molybdotransferase activity"/>
    <property type="evidence" value="ECO:0007669"/>
    <property type="project" value="UniProtKB-UniRule"/>
</dbReference>
<comment type="catalytic activity">
    <reaction evidence="5">
        <text>adenylyl-molybdopterin + molybdate = Mo-molybdopterin + AMP + H(+)</text>
        <dbReference type="Rhea" id="RHEA:35047"/>
        <dbReference type="ChEBI" id="CHEBI:15378"/>
        <dbReference type="ChEBI" id="CHEBI:36264"/>
        <dbReference type="ChEBI" id="CHEBI:62727"/>
        <dbReference type="ChEBI" id="CHEBI:71302"/>
        <dbReference type="ChEBI" id="CHEBI:456215"/>
        <dbReference type="EC" id="2.10.1.1"/>
    </reaction>
</comment>
<comment type="cofactor">
    <cofactor evidence="6">
        <name>Mg(2+)</name>
        <dbReference type="ChEBI" id="CHEBI:18420"/>
    </cofactor>
</comment>
<dbReference type="PANTHER" id="PTHR10192:SF5">
    <property type="entry name" value="GEPHYRIN"/>
    <property type="match status" value="1"/>
</dbReference>
<dbReference type="eggNOG" id="COG0303">
    <property type="taxonomic scope" value="Bacteria"/>
</dbReference>
<reference evidence="9" key="2">
    <citation type="submission" date="2012-03" db="EMBL/GenBank/DDBJ databases">
        <title>The complete genome sequence of the pioneer microbe on fresh volcanic deposit, Leptospirillum ferrooxidans strain C2-3.</title>
        <authorList>
            <person name="Fujimura R."/>
            <person name="Sato Y."/>
            <person name="Nishizawa T."/>
            <person name="Nanba K."/>
            <person name="Oshima K."/>
            <person name="Hattori M."/>
            <person name="Kamijo T."/>
            <person name="Ohta H."/>
        </authorList>
    </citation>
    <scope>NUCLEOTIDE SEQUENCE [LARGE SCALE GENOMIC DNA]</scope>
    <source>
        <strain evidence="9">C2-3</strain>
    </source>
</reference>
<evidence type="ECO:0000313" key="8">
    <source>
        <dbReference type="EMBL" id="BAM06190.1"/>
    </source>
</evidence>
<dbReference type="Gene3D" id="2.170.190.11">
    <property type="entry name" value="Molybdopterin biosynthesis moea protein, domain 3"/>
    <property type="match status" value="1"/>
</dbReference>
<proteinExistence type="inferred from homology"/>
<dbReference type="GO" id="GO:0006777">
    <property type="term" value="P:Mo-molybdopterin cofactor biosynthetic process"/>
    <property type="evidence" value="ECO:0007669"/>
    <property type="project" value="UniProtKB-UniRule"/>
</dbReference>
<dbReference type="OrthoDB" id="9804758at2"/>
<evidence type="ECO:0000313" key="9">
    <source>
        <dbReference type="Proteomes" id="UP000007382"/>
    </source>
</evidence>
<dbReference type="InterPro" id="IPR008284">
    <property type="entry name" value="MoCF_biosynth_CS"/>
</dbReference>
<evidence type="ECO:0000256" key="1">
    <source>
        <dbReference type="ARBA" id="ARBA00002901"/>
    </source>
</evidence>
<comment type="similarity">
    <text evidence="3 6">Belongs to the MoeA family.</text>
</comment>
<accession>I0ILP1</accession>
<dbReference type="Pfam" id="PF00994">
    <property type="entry name" value="MoCF_biosynth"/>
    <property type="match status" value="1"/>
</dbReference>
<dbReference type="NCBIfam" id="TIGR00177">
    <property type="entry name" value="molyb_syn"/>
    <property type="match status" value="1"/>
</dbReference>
<protein>
    <recommendedName>
        <fullName evidence="6">Molybdopterin molybdenumtransferase</fullName>
        <ecNumber evidence="6">2.10.1.1</ecNumber>
    </recommendedName>
</protein>
<dbReference type="InterPro" id="IPR036688">
    <property type="entry name" value="MoeA_C_domain_IV_sf"/>
</dbReference>
<dbReference type="EC" id="2.10.1.1" evidence="6"/>
<dbReference type="RefSeq" id="WP_014448683.1">
    <property type="nucleotide sequence ID" value="NC_017094.1"/>
</dbReference>
<keyword evidence="4 6" id="KW-0501">Molybdenum cofactor biosynthesis</keyword>
<dbReference type="GO" id="GO:0005829">
    <property type="term" value="C:cytosol"/>
    <property type="evidence" value="ECO:0007669"/>
    <property type="project" value="TreeGrafter"/>
</dbReference>
<keyword evidence="6" id="KW-0500">Molybdenum</keyword>
<dbReference type="InterPro" id="IPR036425">
    <property type="entry name" value="MoaB/Mog-like_dom_sf"/>
</dbReference>
<dbReference type="HOGENOM" id="CLU_010186_7_1_0"/>
<dbReference type="SUPFAM" id="SSF63882">
    <property type="entry name" value="MoeA N-terminal region -like"/>
    <property type="match status" value="1"/>
</dbReference>
<keyword evidence="9" id="KW-1185">Reference proteome</keyword>
<dbReference type="UniPathway" id="UPA00344"/>
<evidence type="ECO:0000256" key="4">
    <source>
        <dbReference type="ARBA" id="ARBA00023150"/>
    </source>
</evidence>
<evidence type="ECO:0000256" key="6">
    <source>
        <dbReference type="RuleBase" id="RU365090"/>
    </source>
</evidence>
<comment type="function">
    <text evidence="1 6">Catalyzes the insertion of molybdate into adenylated molybdopterin with the concomitant release of AMP.</text>
</comment>
<dbReference type="Gene3D" id="3.90.105.10">
    <property type="entry name" value="Molybdopterin biosynthesis moea protein, domain 2"/>
    <property type="match status" value="1"/>
</dbReference>
<dbReference type="SUPFAM" id="SSF53218">
    <property type="entry name" value="Molybdenum cofactor biosynthesis proteins"/>
    <property type="match status" value="1"/>
</dbReference>
<dbReference type="Pfam" id="PF03453">
    <property type="entry name" value="MoeA_N"/>
    <property type="match status" value="1"/>
</dbReference>
<dbReference type="CDD" id="cd00887">
    <property type="entry name" value="MoeA"/>
    <property type="match status" value="1"/>
</dbReference>
<feature type="domain" description="MoaB/Mog" evidence="7">
    <location>
        <begin position="172"/>
        <end position="309"/>
    </location>
</feature>
<dbReference type="EMBL" id="AP012342">
    <property type="protein sequence ID" value="BAM06190.1"/>
    <property type="molecule type" value="Genomic_DNA"/>
</dbReference>
<dbReference type="Gene3D" id="3.40.980.10">
    <property type="entry name" value="MoaB/Mog-like domain"/>
    <property type="match status" value="1"/>
</dbReference>
<keyword evidence="6" id="KW-0808">Transferase</keyword>
<dbReference type="Proteomes" id="UP000007382">
    <property type="component" value="Chromosome"/>
</dbReference>
<dbReference type="PANTHER" id="PTHR10192">
    <property type="entry name" value="MOLYBDOPTERIN BIOSYNTHESIS PROTEIN"/>
    <property type="match status" value="1"/>
</dbReference>
<evidence type="ECO:0000259" key="7">
    <source>
        <dbReference type="SMART" id="SM00852"/>
    </source>
</evidence>
<sequence length="407" mass="44615">MITPDEALSTVLRNVAQLSPVCLSLADALGCRLSEDIQAPCDFPSFDRSMMDGFAVCLGSVSGRYRRMGILKAGESWPIPLHAGECVEIMTGAPCPLGTDLVFPYEDVESDGAWMTSTQNHELGQYMSKRGSECRNGETVLKKGTIVTPLVIAVLASFGQKTVPVIPPPQVAIIVTGREIVREGRFLEEAQIHDANGPMLMAMACMLGVTKIGSQSADDDLFSLTQALEQASEAEVVLITGGVSEGLFDLVPEALQKTGAEILFHKVSQKPGKPFLFARKGGRLYFALPGNPLSAHLCFHRYVTPVIRMMQGNILPSFRDRGIARITPNQSGRTRFELARVQGDRGTDQPFRLTVYEGRHSSDLFSVHKANSIVCVPPSKEGDTASFKEKDWEFEWLESARMEDMWS</sequence>
<dbReference type="PATRIC" id="fig|1162668.3.peg.554"/>
<dbReference type="InterPro" id="IPR001453">
    <property type="entry name" value="MoaB/Mog_dom"/>
</dbReference>
<evidence type="ECO:0000256" key="5">
    <source>
        <dbReference type="ARBA" id="ARBA00047317"/>
    </source>
</evidence>
<dbReference type="InterPro" id="IPR036135">
    <property type="entry name" value="MoeA_linker/N_sf"/>
</dbReference>
<organism evidence="8 9">
    <name type="scientific">Leptospirillum ferrooxidans (strain C2-3)</name>
    <dbReference type="NCBI Taxonomy" id="1162668"/>
    <lineage>
        <taxon>Bacteria</taxon>
        <taxon>Pseudomonadati</taxon>
        <taxon>Nitrospirota</taxon>
        <taxon>Nitrospiria</taxon>
        <taxon>Nitrospirales</taxon>
        <taxon>Nitrospiraceae</taxon>
        <taxon>Leptospirillum</taxon>
    </lineage>
</organism>
<evidence type="ECO:0000256" key="2">
    <source>
        <dbReference type="ARBA" id="ARBA00005046"/>
    </source>
</evidence>
<dbReference type="STRING" id="1162668.LFE_0472"/>
<keyword evidence="6" id="KW-0479">Metal-binding</keyword>
<comment type="pathway">
    <text evidence="2 6">Cofactor biosynthesis; molybdopterin biosynthesis.</text>
</comment>
<dbReference type="InterPro" id="IPR038987">
    <property type="entry name" value="MoeA-like"/>
</dbReference>
<dbReference type="PROSITE" id="PS01079">
    <property type="entry name" value="MOCF_BIOSYNTHESIS_2"/>
    <property type="match status" value="1"/>
</dbReference>